<keyword evidence="3" id="KW-1185">Reference proteome</keyword>
<comment type="caution">
    <text evidence="2">The sequence shown here is derived from an EMBL/GenBank/DDBJ whole genome shotgun (WGS) entry which is preliminary data.</text>
</comment>
<dbReference type="InterPro" id="IPR046906">
    <property type="entry name" value="Mab-21_HhH/H2TH-like"/>
</dbReference>
<reference evidence="2" key="1">
    <citation type="journal article" date="2019" name="bioRxiv">
        <title>The Genome of the Zebra Mussel, Dreissena polymorpha: A Resource for Invasive Species Research.</title>
        <authorList>
            <person name="McCartney M.A."/>
            <person name="Auch B."/>
            <person name="Kono T."/>
            <person name="Mallez S."/>
            <person name="Zhang Y."/>
            <person name="Obille A."/>
            <person name="Becker A."/>
            <person name="Abrahante J.E."/>
            <person name="Garbe J."/>
            <person name="Badalamenti J.P."/>
            <person name="Herman A."/>
            <person name="Mangelson H."/>
            <person name="Liachko I."/>
            <person name="Sullivan S."/>
            <person name="Sone E.D."/>
            <person name="Koren S."/>
            <person name="Silverstein K.A.T."/>
            <person name="Beckman K.B."/>
            <person name="Gohl D.M."/>
        </authorList>
    </citation>
    <scope>NUCLEOTIDE SEQUENCE</scope>
    <source>
        <strain evidence="2">Duluth1</strain>
        <tissue evidence="2">Whole animal</tissue>
    </source>
</reference>
<dbReference type="AlphaFoldDB" id="A0A9D4MH74"/>
<feature type="domain" description="Mab-21-like HhH/H2TH-like" evidence="1">
    <location>
        <begin position="314"/>
        <end position="381"/>
    </location>
</feature>
<proteinExistence type="predicted"/>
<evidence type="ECO:0000313" key="2">
    <source>
        <dbReference type="EMBL" id="KAH3875292.1"/>
    </source>
</evidence>
<name>A0A9D4MH74_DREPO</name>
<evidence type="ECO:0000259" key="1">
    <source>
        <dbReference type="Pfam" id="PF20266"/>
    </source>
</evidence>
<dbReference type="PANTHER" id="PTHR10656:SF69">
    <property type="entry name" value="MAB-21-LIKE HHH_H2TH-LIKE DOMAIN-CONTAINING PROTEIN"/>
    <property type="match status" value="1"/>
</dbReference>
<accession>A0A9D4MH74</accession>
<protein>
    <recommendedName>
        <fullName evidence="1">Mab-21-like HhH/H2TH-like domain-containing protein</fullName>
    </recommendedName>
</protein>
<dbReference type="PANTHER" id="PTHR10656">
    <property type="entry name" value="CELL FATE DETERMINING PROTEIN MAB21-RELATED"/>
    <property type="match status" value="1"/>
</dbReference>
<reference evidence="2" key="2">
    <citation type="submission" date="2020-11" db="EMBL/GenBank/DDBJ databases">
        <authorList>
            <person name="McCartney M.A."/>
            <person name="Auch B."/>
            <person name="Kono T."/>
            <person name="Mallez S."/>
            <person name="Becker A."/>
            <person name="Gohl D.M."/>
            <person name="Silverstein K.A.T."/>
            <person name="Koren S."/>
            <person name="Bechman K.B."/>
            <person name="Herman A."/>
            <person name="Abrahante J.E."/>
            <person name="Garbe J."/>
        </authorList>
    </citation>
    <scope>NUCLEOTIDE SEQUENCE</scope>
    <source>
        <strain evidence="2">Duluth1</strain>
        <tissue evidence="2">Whole animal</tissue>
    </source>
</reference>
<evidence type="ECO:0000313" key="3">
    <source>
        <dbReference type="Proteomes" id="UP000828390"/>
    </source>
</evidence>
<organism evidence="2 3">
    <name type="scientific">Dreissena polymorpha</name>
    <name type="common">Zebra mussel</name>
    <name type="synonym">Mytilus polymorpha</name>
    <dbReference type="NCBI Taxonomy" id="45954"/>
    <lineage>
        <taxon>Eukaryota</taxon>
        <taxon>Metazoa</taxon>
        <taxon>Spiralia</taxon>
        <taxon>Lophotrochozoa</taxon>
        <taxon>Mollusca</taxon>
        <taxon>Bivalvia</taxon>
        <taxon>Autobranchia</taxon>
        <taxon>Heteroconchia</taxon>
        <taxon>Euheterodonta</taxon>
        <taxon>Imparidentia</taxon>
        <taxon>Neoheterodontei</taxon>
        <taxon>Myida</taxon>
        <taxon>Dreissenoidea</taxon>
        <taxon>Dreissenidae</taxon>
        <taxon>Dreissena</taxon>
    </lineage>
</organism>
<sequence length="497" mass="56808">MFEINTQLSLFIINAHFTHIIVQMAEGDPWRDTAEHGGIPRNSGLYSRHSIVQCENASLEMCTLMNCLGYGPPIRQARRDAYREGDRLMNARGTGNITMITTGSKAEGLTGFYESDVDTMYVVEGIMCLENGVDSDKLPRETTVFTLNTGVCYHGHSRLNLLERRGDIIPSIICDALCEDENGRVLMSSALFVDVAKDRTSAPNEIRHERAGPSMPSSSGPFHIDNVFSLRCHCPVILSRWAERTRHWPPPDIVRKVVTMGSFVTPVGFKGSEYHHLEWRICFNTGENELMSSLKNTQVYIYVLLKMVVKDVLKPVKKEITSYTVKNIVLWLAENNPQAQFNESSLCYWLREGLEKLRTAILKIELPYYMIPERNLMAACGLDEGHKCTWVNTITDMMNEGSNTLLRLPRIRKAILSHPEPLMWYNKKKIEIELLQLKLFNRITQCMDENGVVNRSDPMKRAISSRMNELLIEVHTRMNREGSRLNDLTDIRNMMLM</sequence>
<dbReference type="Proteomes" id="UP000828390">
    <property type="component" value="Unassembled WGS sequence"/>
</dbReference>
<gene>
    <name evidence="2" type="ORF">DPMN_038555</name>
</gene>
<dbReference type="Pfam" id="PF20266">
    <property type="entry name" value="Mab-21_C"/>
    <property type="match status" value="1"/>
</dbReference>
<dbReference type="Gene3D" id="1.10.1410.40">
    <property type="match status" value="1"/>
</dbReference>
<dbReference type="InterPro" id="IPR024810">
    <property type="entry name" value="MAB21L/cGLR"/>
</dbReference>
<dbReference type="SMART" id="SM01265">
    <property type="entry name" value="Mab-21"/>
    <property type="match status" value="1"/>
</dbReference>
<dbReference type="EMBL" id="JAIWYP010000002">
    <property type="protein sequence ID" value="KAH3875292.1"/>
    <property type="molecule type" value="Genomic_DNA"/>
</dbReference>